<evidence type="ECO:0000256" key="3">
    <source>
        <dbReference type="HAMAP-Rule" id="MF_01151"/>
    </source>
</evidence>
<comment type="similarity">
    <text evidence="1 3 5">Belongs to the GrpE family.</text>
</comment>
<dbReference type="PATRIC" id="fig|1165867.3.peg.3020"/>
<reference evidence="7 8" key="1">
    <citation type="journal article" date="2012" name="J. Bacteriol.">
        <title>Draft genome sequence of the nitrophenol-degrading actinomycete Rhodococcus imtechensis RKJ300.</title>
        <authorList>
            <person name="Vikram S."/>
            <person name="Kumar S."/>
            <person name="Subramanian S."/>
            <person name="Raghava G.P."/>
        </authorList>
    </citation>
    <scope>NUCLEOTIDE SEQUENCE [LARGE SCALE GENOMIC DNA]</scope>
    <source>
        <strain evidence="7 8">RKJ300</strain>
    </source>
</reference>
<evidence type="ECO:0000256" key="6">
    <source>
        <dbReference type="SAM" id="MobiDB-lite"/>
    </source>
</evidence>
<dbReference type="PRINTS" id="PR00773">
    <property type="entry name" value="GRPEPROTEIN"/>
</dbReference>
<name>I0WRZ5_RHOOP</name>
<dbReference type="PANTHER" id="PTHR21237:SF23">
    <property type="entry name" value="GRPE PROTEIN HOMOLOG, MITOCHONDRIAL"/>
    <property type="match status" value="1"/>
</dbReference>
<dbReference type="Pfam" id="PF01025">
    <property type="entry name" value="GrpE"/>
    <property type="match status" value="1"/>
</dbReference>
<dbReference type="HAMAP" id="MF_01151">
    <property type="entry name" value="GrpE"/>
    <property type="match status" value="1"/>
</dbReference>
<dbReference type="EMBL" id="AJJH01000083">
    <property type="protein sequence ID" value="EID79161.1"/>
    <property type="molecule type" value="Genomic_DNA"/>
</dbReference>
<organism evidence="7 8">
    <name type="scientific">Rhodococcus opacus RKJ300 = JCM 13270</name>
    <dbReference type="NCBI Taxonomy" id="1165867"/>
    <lineage>
        <taxon>Bacteria</taxon>
        <taxon>Bacillati</taxon>
        <taxon>Actinomycetota</taxon>
        <taxon>Actinomycetes</taxon>
        <taxon>Mycobacteriales</taxon>
        <taxon>Nocardiaceae</taxon>
        <taxon>Rhodococcus</taxon>
    </lineage>
</organism>
<keyword evidence="3 4" id="KW-0346">Stress response</keyword>
<dbReference type="GO" id="GO:0005737">
    <property type="term" value="C:cytoplasm"/>
    <property type="evidence" value="ECO:0007669"/>
    <property type="project" value="UniProtKB-SubCell"/>
</dbReference>
<accession>I0WRZ5</accession>
<feature type="compositionally biased region" description="Basic and acidic residues" evidence="6">
    <location>
        <begin position="16"/>
        <end position="43"/>
    </location>
</feature>
<dbReference type="RefSeq" id="WP_007297862.1">
    <property type="nucleotide sequence ID" value="NZ_AJJH01000083.1"/>
</dbReference>
<dbReference type="Gene3D" id="2.30.22.10">
    <property type="entry name" value="Head domain of nucleotide exchange factor GrpE"/>
    <property type="match status" value="1"/>
</dbReference>
<keyword evidence="3" id="KW-0963">Cytoplasm</keyword>
<dbReference type="GO" id="GO:0051082">
    <property type="term" value="F:unfolded protein binding"/>
    <property type="evidence" value="ECO:0007669"/>
    <property type="project" value="TreeGrafter"/>
</dbReference>
<keyword evidence="2 3" id="KW-0143">Chaperone</keyword>
<sequence length="186" mass="20330">MERSADHSTTEPATDGTDRDQTEPATDGTDRDQTETAPDRTDTGAELAQLEDRWRRALADLDNLRKRYAKDLDRERAAEVAKVSAAWLPVLDNLELALAHAGSDPQTVVEGVKAIRDQAVQVLSRFGFERHDEVGVPFSPELHEVVSVVAQPDLPSGTVVEVLRPGYGEDGRQLRPAAVVVSRPEG</sequence>
<evidence type="ECO:0000313" key="7">
    <source>
        <dbReference type="EMBL" id="EID79161.1"/>
    </source>
</evidence>
<dbReference type="GO" id="GO:0042803">
    <property type="term" value="F:protein homodimerization activity"/>
    <property type="evidence" value="ECO:0007669"/>
    <property type="project" value="InterPro"/>
</dbReference>
<dbReference type="GO" id="GO:0000774">
    <property type="term" value="F:adenyl-nucleotide exchange factor activity"/>
    <property type="evidence" value="ECO:0007669"/>
    <property type="project" value="InterPro"/>
</dbReference>
<dbReference type="GO" id="GO:0051087">
    <property type="term" value="F:protein-folding chaperone binding"/>
    <property type="evidence" value="ECO:0007669"/>
    <property type="project" value="InterPro"/>
</dbReference>
<dbReference type="AlphaFoldDB" id="I0WRZ5"/>
<comment type="subunit">
    <text evidence="3">Homodimer.</text>
</comment>
<comment type="function">
    <text evidence="3 4">Participates actively in the response to hyperosmotic and heat shock by preventing the aggregation of stress-denatured proteins, in association with DnaK and GrpE. It is the nucleotide exchange factor for DnaK and may function as a thermosensor. Unfolded proteins bind initially to DnaJ; upon interaction with the DnaJ-bound protein, DnaK hydrolyzes its bound ATP, resulting in the formation of a stable complex. GrpE releases ADP from DnaK; ATP binding to DnaK triggers the release of the substrate protein, thus completing the reaction cycle. Several rounds of ATP-dependent interactions between DnaJ, DnaK and GrpE are required for fully efficient folding.</text>
</comment>
<comment type="subcellular location">
    <subcellularLocation>
        <location evidence="3">Cytoplasm</location>
    </subcellularLocation>
</comment>
<dbReference type="SUPFAM" id="SSF51064">
    <property type="entry name" value="Head domain of nucleotide exchange factor GrpE"/>
    <property type="match status" value="1"/>
</dbReference>
<dbReference type="Proteomes" id="UP000006447">
    <property type="component" value="Unassembled WGS sequence"/>
</dbReference>
<comment type="caution">
    <text evidence="7">The sequence shown here is derived from an EMBL/GenBank/DDBJ whole genome shotgun (WGS) entry which is preliminary data.</text>
</comment>
<dbReference type="SUPFAM" id="SSF58014">
    <property type="entry name" value="Coiled-coil domain of nucleotide exchange factor GrpE"/>
    <property type="match status" value="1"/>
</dbReference>
<protein>
    <recommendedName>
        <fullName evidence="3 4">Protein GrpE</fullName>
    </recommendedName>
    <alternativeName>
        <fullName evidence="3">HSP-70 cofactor</fullName>
    </alternativeName>
</protein>
<feature type="region of interest" description="Disordered" evidence="6">
    <location>
        <begin position="1"/>
        <end position="48"/>
    </location>
</feature>
<dbReference type="Gene3D" id="3.90.20.20">
    <property type="match status" value="1"/>
</dbReference>
<evidence type="ECO:0000313" key="8">
    <source>
        <dbReference type="Proteomes" id="UP000006447"/>
    </source>
</evidence>
<evidence type="ECO:0000256" key="1">
    <source>
        <dbReference type="ARBA" id="ARBA00009054"/>
    </source>
</evidence>
<evidence type="ECO:0000256" key="5">
    <source>
        <dbReference type="RuleBase" id="RU004478"/>
    </source>
</evidence>
<proteinExistence type="inferred from homology"/>
<evidence type="ECO:0000256" key="4">
    <source>
        <dbReference type="RuleBase" id="RU000639"/>
    </source>
</evidence>
<dbReference type="InterPro" id="IPR000740">
    <property type="entry name" value="GrpE"/>
</dbReference>
<dbReference type="CDD" id="cd00446">
    <property type="entry name" value="GrpE"/>
    <property type="match status" value="1"/>
</dbReference>
<dbReference type="PANTHER" id="PTHR21237">
    <property type="entry name" value="GRPE PROTEIN"/>
    <property type="match status" value="1"/>
</dbReference>
<dbReference type="GO" id="GO:0006457">
    <property type="term" value="P:protein folding"/>
    <property type="evidence" value="ECO:0007669"/>
    <property type="project" value="InterPro"/>
</dbReference>
<gene>
    <name evidence="3" type="primary">grpE</name>
    <name evidence="7" type="ORF">W59_14851</name>
</gene>
<dbReference type="PROSITE" id="PS01071">
    <property type="entry name" value="GRPE"/>
    <property type="match status" value="1"/>
</dbReference>
<evidence type="ECO:0000256" key="2">
    <source>
        <dbReference type="ARBA" id="ARBA00023186"/>
    </source>
</evidence>
<dbReference type="InterPro" id="IPR009012">
    <property type="entry name" value="GrpE_head"/>
</dbReference>
<dbReference type="InterPro" id="IPR013805">
    <property type="entry name" value="GrpE_CC"/>
</dbReference>